<dbReference type="Pfam" id="PF13561">
    <property type="entry name" value="adh_short_C2"/>
    <property type="match status" value="1"/>
</dbReference>
<dbReference type="SUPFAM" id="SSF51735">
    <property type="entry name" value="NAD(P)-binding Rossmann-fold domains"/>
    <property type="match status" value="1"/>
</dbReference>
<comment type="caution">
    <text evidence="3">The sequence shown here is derived from an EMBL/GenBank/DDBJ whole genome shotgun (WGS) entry which is preliminary data.</text>
</comment>
<dbReference type="Gene3D" id="3.40.50.720">
    <property type="entry name" value="NAD(P)-binding Rossmann-like Domain"/>
    <property type="match status" value="1"/>
</dbReference>
<dbReference type="InterPro" id="IPR045000">
    <property type="entry name" value="TR"/>
</dbReference>
<protein>
    <submittedName>
        <fullName evidence="3">Reductase</fullName>
    </submittedName>
</protein>
<evidence type="ECO:0000313" key="3">
    <source>
        <dbReference type="EMBL" id="GAA0168135.1"/>
    </source>
</evidence>
<dbReference type="PRINTS" id="PR00080">
    <property type="entry name" value="SDRFAMILY"/>
</dbReference>
<organism evidence="3 4">
    <name type="scientific">Lithospermum erythrorhizon</name>
    <name type="common">Purple gromwell</name>
    <name type="synonym">Lithospermum officinale var. erythrorhizon</name>
    <dbReference type="NCBI Taxonomy" id="34254"/>
    <lineage>
        <taxon>Eukaryota</taxon>
        <taxon>Viridiplantae</taxon>
        <taxon>Streptophyta</taxon>
        <taxon>Embryophyta</taxon>
        <taxon>Tracheophyta</taxon>
        <taxon>Spermatophyta</taxon>
        <taxon>Magnoliopsida</taxon>
        <taxon>eudicotyledons</taxon>
        <taxon>Gunneridae</taxon>
        <taxon>Pentapetalae</taxon>
        <taxon>asterids</taxon>
        <taxon>lamiids</taxon>
        <taxon>Boraginales</taxon>
        <taxon>Boraginaceae</taxon>
        <taxon>Boraginoideae</taxon>
        <taxon>Lithospermeae</taxon>
        <taxon>Lithospermum</taxon>
    </lineage>
</organism>
<dbReference type="Proteomes" id="UP001454036">
    <property type="component" value="Unassembled WGS sequence"/>
</dbReference>
<keyword evidence="1" id="KW-0521">NADP</keyword>
<dbReference type="PRINTS" id="PR00081">
    <property type="entry name" value="GDHRDH"/>
</dbReference>
<dbReference type="PANTHER" id="PTHR42898:SF28">
    <property type="entry name" value="TROPINONE REDUCTASE HOMOLOG"/>
    <property type="match status" value="1"/>
</dbReference>
<dbReference type="EMBL" id="BAABME010006360">
    <property type="protein sequence ID" value="GAA0168135.1"/>
    <property type="molecule type" value="Genomic_DNA"/>
</dbReference>
<keyword evidence="4" id="KW-1185">Reference proteome</keyword>
<dbReference type="InterPro" id="IPR036291">
    <property type="entry name" value="NAD(P)-bd_dom_sf"/>
</dbReference>
<gene>
    <name evidence="3" type="ORF">LIER_22919</name>
</gene>
<evidence type="ECO:0000256" key="2">
    <source>
        <dbReference type="ARBA" id="ARBA00023002"/>
    </source>
</evidence>
<dbReference type="AlphaFoldDB" id="A0AAV3QX45"/>
<dbReference type="InterPro" id="IPR020904">
    <property type="entry name" value="Sc_DH/Rdtase_CS"/>
</dbReference>
<name>A0AAV3QX45_LITER</name>
<dbReference type="PANTHER" id="PTHR42898">
    <property type="entry name" value="TROPINONE REDUCTASE"/>
    <property type="match status" value="1"/>
</dbReference>
<dbReference type="InterPro" id="IPR002347">
    <property type="entry name" value="SDR_fam"/>
</dbReference>
<dbReference type="FunFam" id="3.40.50.720:FF:000084">
    <property type="entry name" value="Short-chain dehydrogenase reductase"/>
    <property type="match status" value="1"/>
</dbReference>
<evidence type="ECO:0000256" key="1">
    <source>
        <dbReference type="ARBA" id="ARBA00022857"/>
    </source>
</evidence>
<evidence type="ECO:0000313" key="4">
    <source>
        <dbReference type="Proteomes" id="UP001454036"/>
    </source>
</evidence>
<accession>A0AAV3QX45</accession>
<dbReference type="GO" id="GO:0016616">
    <property type="term" value="F:oxidoreductase activity, acting on the CH-OH group of donors, NAD or NADP as acceptor"/>
    <property type="evidence" value="ECO:0007669"/>
    <property type="project" value="UniProtKB-ARBA"/>
</dbReference>
<reference evidence="3 4" key="1">
    <citation type="submission" date="2024-01" db="EMBL/GenBank/DDBJ databases">
        <title>The complete chloroplast genome sequence of Lithospermum erythrorhizon: insights into the phylogenetic relationship among Boraginaceae species and the maternal lineages of purple gromwells.</title>
        <authorList>
            <person name="Okada T."/>
            <person name="Watanabe K."/>
        </authorList>
    </citation>
    <scope>NUCLEOTIDE SEQUENCE [LARGE SCALE GENOMIC DNA]</scope>
</reference>
<keyword evidence="2" id="KW-0560">Oxidoreductase</keyword>
<proteinExistence type="predicted"/>
<dbReference type="PROSITE" id="PS00061">
    <property type="entry name" value="ADH_SHORT"/>
    <property type="match status" value="1"/>
</dbReference>
<sequence>MESGGLLNNKDQRWSLQGMTALVTGGTRGIGYAIVEELAGFGARIHTCSRNQTEINEKIQEWEGKGFKVTGSVCDLSIKEQREELMKTVSSVFDGKLNILVNNAATTMMKRATEISDEDYSILMETNFKSPYQLTQLAHPLLKASGKASIVFISSVAGQIALPGLSVYAATKGAINQLTRSLAYEWAKDNIRTNTVAPWGVKTTIMKSEDLDPTLAQQYIPMMTRTPIRPIAEANEISPLVAFLCLPASSYITGQVIYVDGGFTTCG</sequence>